<sequence>MGRPRLNRNLVHVYDVAGRYAISLSAIGSNRARTKTIEQYLNAALVTLPATATHPVPPIG</sequence>
<gene>
    <name evidence="1" type="ordered locus">Mpal_1922</name>
</gene>
<name>B8GKT0_METPE</name>
<keyword evidence="2" id="KW-1185">Reference proteome</keyword>
<protein>
    <submittedName>
        <fullName evidence="1">Uncharacterized protein</fullName>
    </submittedName>
</protein>
<reference evidence="1 2" key="1">
    <citation type="journal article" date="2015" name="Genome Announc.">
        <title>Complete Genome Sequence of Methanosphaerula palustris E1-9CT, a Hydrogenotrophic Methanogen Isolated from a Minerotrophic Fen Peatland.</title>
        <authorList>
            <person name="Cadillo-Quiroz H."/>
            <person name="Browne P."/>
            <person name="Kyrpides N."/>
            <person name="Woyke T."/>
            <person name="Goodwin L."/>
            <person name="Detter C."/>
            <person name="Yavitt J.B."/>
            <person name="Zinder S.H."/>
        </authorList>
    </citation>
    <scope>NUCLEOTIDE SEQUENCE [LARGE SCALE GENOMIC DNA]</scope>
    <source>
        <strain evidence="2">ATCC BAA-1556 / DSM 19958 / E1-9c</strain>
    </source>
</reference>
<dbReference type="KEGG" id="mpl:Mpal_1922"/>
<organism evidence="1 2">
    <name type="scientific">Methanosphaerula palustris (strain ATCC BAA-1556 / DSM 19958 / E1-9c)</name>
    <dbReference type="NCBI Taxonomy" id="521011"/>
    <lineage>
        <taxon>Archaea</taxon>
        <taxon>Methanobacteriati</taxon>
        <taxon>Methanobacteriota</taxon>
        <taxon>Stenosarchaea group</taxon>
        <taxon>Methanomicrobia</taxon>
        <taxon>Methanomicrobiales</taxon>
        <taxon>Methanoregulaceae</taxon>
        <taxon>Methanosphaerula</taxon>
    </lineage>
</organism>
<dbReference type="HOGENOM" id="CLU_2930253_0_0_2"/>
<proteinExistence type="predicted"/>
<accession>B8GKT0</accession>
<evidence type="ECO:0000313" key="1">
    <source>
        <dbReference type="EMBL" id="ACL17226.1"/>
    </source>
</evidence>
<dbReference type="EMBL" id="CP001338">
    <property type="protein sequence ID" value="ACL17226.1"/>
    <property type="molecule type" value="Genomic_DNA"/>
</dbReference>
<dbReference type="AlphaFoldDB" id="B8GKT0"/>
<dbReference type="STRING" id="521011.Mpal_1922"/>
<dbReference type="Proteomes" id="UP000002457">
    <property type="component" value="Chromosome"/>
</dbReference>
<evidence type="ECO:0000313" key="2">
    <source>
        <dbReference type="Proteomes" id="UP000002457"/>
    </source>
</evidence>